<evidence type="ECO:0008006" key="15">
    <source>
        <dbReference type="Google" id="ProtNLM"/>
    </source>
</evidence>
<dbReference type="FunFam" id="2.20.28.10:FF:000009">
    <property type="entry name" value="RING finger and CHY zinc finger domain-containing protein 1"/>
    <property type="match status" value="1"/>
</dbReference>
<feature type="compositionally biased region" description="Acidic residues" evidence="9">
    <location>
        <begin position="654"/>
        <end position="663"/>
    </location>
</feature>
<keyword evidence="3" id="KW-0479">Metal-binding</keyword>
<feature type="compositionally biased region" description="Low complexity" evidence="9">
    <location>
        <begin position="83"/>
        <end position="94"/>
    </location>
</feature>
<dbReference type="Pfam" id="PF14599">
    <property type="entry name" value="zinc_ribbon_6"/>
    <property type="match status" value="1"/>
</dbReference>
<dbReference type="PROSITE" id="PS50089">
    <property type="entry name" value="ZF_RING_2"/>
    <property type="match status" value="1"/>
</dbReference>
<dbReference type="EMBL" id="RSDZ01000041">
    <property type="protein sequence ID" value="RXG47047.1"/>
    <property type="molecule type" value="Genomic_DNA"/>
</dbReference>
<keyword evidence="7" id="KW-0539">Nucleus</keyword>
<feature type="compositionally biased region" description="Polar residues" evidence="9">
    <location>
        <begin position="54"/>
        <end position="70"/>
    </location>
</feature>
<keyword evidence="4 8" id="KW-0863">Zinc-finger</keyword>
<feature type="domain" description="RING-type" evidence="10">
    <location>
        <begin position="464"/>
        <end position="506"/>
    </location>
</feature>
<evidence type="ECO:0000259" key="10">
    <source>
        <dbReference type="PROSITE" id="PS50089"/>
    </source>
</evidence>
<dbReference type="InterPro" id="IPR037274">
    <property type="entry name" value="Znf_CHY_sf"/>
</dbReference>
<keyword evidence="6" id="KW-0862">Zinc</keyword>
<dbReference type="PANTHER" id="PTHR21319:SF0">
    <property type="entry name" value="AND RING FINGER DOMAIN PROTEIN, PUTATIVE (AFU_ORTHOLOGUE AFUA_1G08900)-RELATED"/>
    <property type="match status" value="1"/>
</dbReference>
<dbReference type="Pfam" id="PF13639">
    <property type="entry name" value="zf-RING_2"/>
    <property type="match status" value="1"/>
</dbReference>
<proteinExistence type="predicted"/>
<feature type="region of interest" description="Disordered" evidence="9">
    <location>
        <begin position="53"/>
        <end position="133"/>
    </location>
</feature>
<comment type="pathway">
    <text evidence="2">Protein modification; protein ubiquitination.</text>
</comment>
<feature type="compositionally biased region" description="Low complexity" evidence="9">
    <location>
        <begin position="113"/>
        <end position="133"/>
    </location>
</feature>
<keyword evidence="5" id="KW-0833">Ubl conjugation pathway</keyword>
<comment type="caution">
    <text evidence="13">The sequence shown here is derived from an EMBL/GenBank/DDBJ whole genome shotgun (WGS) entry which is preliminary data.</text>
</comment>
<evidence type="ECO:0000313" key="13">
    <source>
        <dbReference type="EMBL" id="RXG47047.1"/>
    </source>
</evidence>
<dbReference type="CDD" id="cd16464">
    <property type="entry name" value="RING-H2_Pirh2-like"/>
    <property type="match status" value="1"/>
</dbReference>
<gene>
    <name evidence="13" type="ORF">VDGE_03929</name>
</gene>
<evidence type="ECO:0000259" key="12">
    <source>
        <dbReference type="PROSITE" id="PS51270"/>
    </source>
</evidence>
<feature type="domain" description="CHY-type" evidence="11">
    <location>
        <begin position="328"/>
        <end position="395"/>
    </location>
</feature>
<dbReference type="SUPFAM" id="SSF161219">
    <property type="entry name" value="CHY zinc finger-like"/>
    <property type="match status" value="1"/>
</dbReference>
<dbReference type="GO" id="GO:0016567">
    <property type="term" value="P:protein ubiquitination"/>
    <property type="evidence" value="ECO:0007669"/>
    <property type="project" value="TreeGrafter"/>
</dbReference>
<dbReference type="GO" id="GO:0008270">
    <property type="term" value="F:zinc ion binding"/>
    <property type="evidence" value="ECO:0007669"/>
    <property type="project" value="UniProtKB-KW"/>
</dbReference>
<dbReference type="PROSITE" id="PS51266">
    <property type="entry name" value="ZF_CHY"/>
    <property type="match status" value="1"/>
</dbReference>
<sequence length="715" mass="78178">MSSLVADFIINPVIRQARRLSEIEQRRNTLDEEPVNVADPRRSLAERLAFLGFPQQNQHVNDPSPDQVNDSEARLPEPSAPDQQQQQQQPPSSQIRHRPLRASTEPIAVPVFTPRDINPPTNTTTTTSPPPAATISTDILEQGRRPDAIVQSPAAMLPYNYVTPSPPPKPLSSLPEDDGMGSLRRRLIAIQAQEGLPAEEKARLMHEALMEGYRRSQAADVDAYASTNVATASATASSSIPTAHPAATTTTAAAASVGGSLLGLTAGEALEQIVPVGALDSLKFWQSAPGDPATAEKFELSADDIKPTFVPARFPKDATPEIIEDILSQPQQLGCQHYARNVKLQCSTCDRWYTCRFCHDAAEKHALIRKDTRNMLCMVCACPQKAGEACVNCGEVSAHYYCNICKLWDNNPNKSIYHCSDCGICRRGRGLGKDFFHCKKCCACISISIQDSHKCIERSTDCDCPICGEYMFTSPRPVVFMVCGHSIHAKCYDQHMQSSYKCPICNRSLLNMQSQFRQLELSILSQPMPLELRNTRAVILCNDCSGKSTVPYHWLGLKCAICNSYNTAQIRLENSPFPEDATGHPAANPLTESTGSLGAVDVPGTPRRRHSSLTGVQLRAAGPLPDRLARSASPPLPPGLAVPVPEGTAVHDADDADDSDEDMLGLWGTRFHRSSDEEEDDVESLSDDAGGDDDDEVDDEEEEDDENEIVLFGHR</sequence>
<dbReference type="SMART" id="SM00184">
    <property type="entry name" value="RING"/>
    <property type="match status" value="1"/>
</dbReference>
<comment type="subcellular location">
    <subcellularLocation>
        <location evidence="1">Nucleus</location>
    </subcellularLocation>
</comment>
<dbReference type="SUPFAM" id="SSF57850">
    <property type="entry name" value="RING/U-box"/>
    <property type="match status" value="1"/>
</dbReference>
<dbReference type="InterPro" id="IPR013083">
    <property type="entry name" value="Znf_RING/FYVE/PHD"/>
</dbReference>
<dbReference type="AlphaFoldDB" id="A0A444S0Y1"/>
<feature type="domain" description="CTCHY-type" evidence="12">
    <location>
        <begin position="397"/>
        <end position="463"/>
    </location>
</feature>
<evidence type="ECO:0000256" key="8">
    <source>
        <dbReference type="PROSITE-ProRule" id="PRU00601"/>
    </source>
</evidence>
<accession>A0A444S0Y1</accession>
<evidence type="ECO:0000256" key="1">
    <source>
        <dbReference type="ARBA" id="ARBA00004123"/>
    </source>
</evidence>
<dbReference type="GO" id="GO:0061630">
    <property type="term" value="F:ubiquitin protein ligase activity"/>
    <property type="evidence" value="ECO:0007669"/>
    <property type="project" value="TreeGrafter"/>
</dbReference>
<dbReference type="SUPFAM" id="SSF161245">
    <property type="entry name" value="Zinc hairpin stack"/>
    <property type="match status" value="1"/>
</dbReference>
<dbReference type="InterPro" id="IPR039512">
    <property type="entry name" value="RCHY1_zinc-ribbon"/>
</dbReference>
<dbReference type="InterPro" id="IPR017921">
    <property type="entry name" value="Znf_CTCHY"/>
</dbReference>
<reference evidence="13 14" key="1">
    <citation type="submission" date="2018-12" db="EMBL/GenBank/DDBJ databases">
        <title>Genome of Verticillium dahliae isolate Getta Getta.</title>
        <authorList>
            <person name="Gardiner D.M."/>
        </authorList>
    </citation>
    <scope>NUCLEOTIDE SEQUENCE [LARGE SCALE GENOMIC DNA]</scope>
    <source>
        <strain evidence="13 14">Getta Getta</strain>
    </source>
</reference>
<organism evidence="13 14">
    <name type="scientific">Verticillium dahliae</name>
    <name type="common">Verticillium wilt</name>
    <dbReference type="NCBI Taxonomy" id="27337"/>
    <lineage>
        <taxon>Eukaryota</taxon>
        <taxon>Fungi</taxon>
        <taxon>Dikarya</taxon>
        <taxon>Ascomycota</taxon>
        <taxon>Pezizomycotina</taxon>
        <taxon>Sordariomycetes</taxon>
        <taxon>Hypocreomycetidae</taxon>
        <taxon>Glomerellales</taxon>
        <taxon>Plectosphaerellaceae</taxon>
        <taxon>Verticillium</taxon>
    </lineage>
</organism>
<evidence type="ECO:0000256" key="3">
    <source>
        <dbReference type="ARBA" id="ARBA00022723"/>
    </source>
</evidence>
<evidence type="ECO:0000256" key="7">
    <source>
        <dbReference type="ARBA" id="ARBA00023242"/>
    </source>
</evidence>
<evidence type="ECO:0000256" key="2">
    <source>
        <dbReference type="ARBA" id="ARBA00004906"/>
    </source>
</evidence>
<evidence type="ECO:0000259" key="11">
    <source>
        <dbReference type="PROSITE" id="PS51266"/>
    </source>
</evidence>
<dbReference type="InterPro" id="IPR001841">
    <property type="entry name" value="Znf_RING"/>
</dbReference>
<evidence type="ECO:0000313" key="14">
    <source>
        <dbReference type="Proteomes" id="UP000288725"/>
    </source>
</evidence>
<evidence type="ECO:0000256" key="6">
    <source>
        <dbReference type="ARBA" id="ARBA00022833"/>
    </source>
</evidence>
<evidence type="ECO:0000256" key="5">
    <source>
        <dbReference type="ARBA" id="ARBA00022786"/>
    </source>
</evidence>
<protein>
    <recommendedName>
        <fullName evidence="15">RING finger and CHY zinc finger domain-containing protein</fullName>
    </recommendedName>
</protein>
<dbReference type="GO" id="GO:0005634">
    <property type="term" value="C:nucleus"/>
    <property type="evidence" value="ECO:0007669"/>
    <property type="project" value="UniProtKB-SubCell"/>
</dbReference>
<evidence type="ECO:0000256" key="9">
    <source>
        <dbReference type="SAM" id="MobiDB-lite"/>
    </source>
</evidence>
<dbReference type="PROSITE" id="PS51270">
    <property type="entry name" value="ZF_CTCHY"/>
    <property type="match status" value="1"/>
</dbReference>
<feature type="compositionally biased region" description="Acidic residues" evidence="9">
    <location>
        <begin position="676"/>
        <end position="708"/>
    </location>
</feature>
<evidence type="ECO:0000256" key="4">
    <source>
        <dbReference type="ARBA" id="ARBA00022771"/>
    </source>
</evidence>
<dbReference type="InterPro" id="IPR008913">
    <property type="entry name" value="Znf_CHY"/>
</dbReference>
<dbReference type="Gene3D" id="3.30.40.10">
    <property type="entry name" value="Zinc/RING finger domain, C3HC4 (zinc finger)"/>
    <property type="match status" value="1"/>
</dbReference>
<dbReference type="Pfam" id="PF05495">
    <property type="entry name" value="zf-CHY"/>
    <property type="match status" value="1"/>
</dbReference>
<dbReference type="Gene3D" id="2.20.28.10">
    <property type="match status" value="1"/>
</dbReference>
<dbReference type="PANTHER" id="PTHR21319">
    <property type="entry name" value="RING FINGER AND CHY ZINC FINGER DOMAIN-CONTAINING PROTEIN 1"/>
    <property type="match status" value="1"/>
</dbReference>
<feature type="region of interest" description="Disordered" evidence="9">
    <location>
        <begin position="576"/>
        <end position="715"/>
    </location>
</feature>
<dbReference type="InterPro" id="IPR037275">
    <property type="entry name" value="Znf_CTCHY_sf"/>
</dbReference>
<dbReference type="GO" id="GO:0006511">
    <property type="term" value="P:ubiquitin-dependent protein catabolic process"/>
    <property type="evidence" value="ECO:0007669"/>
    <property type="project" value="TreeGrafter"/>
</dbReference>
<dbReference type="Proteomes" id="UP000288725">
    <property type="component" value="Chromosome 3"/>
</dbReference>
<name>A0A444S0Y1_VERDA</name>